<dbReference type="KEGG" id="nga:Ngar_c19910"/>
<gene>
    <name evidence="2" type="ordered locus">Ngar_c19910</name>
</gene>
<evidence type="ECO:0000313" key="2">
    <source>
        <dbReference type="EMBL" id="AFU58923.1"/>
    </source>
</evidence>
<keyword evidence="1" id="KW-1133">Transmembrane helix</keyword>
<dbReference type="HOGENOM" id="CLU_449519_0_0_2"/>
<dbReference type="BioCyc" id="CNIT1237085:G1324-1989-MONOMER"/>
<feature type="transmembrane region" description="Helical" evidence="1">
    <location>
        <begin position="212"/>
        <end position="233"/>
    </location>
</feature>
<accession>K0IIN2</accession>
<keyword evidence="1" id="KW-0812">Transmembrane</keyword>
<dbReference type="GeneID" id="58787719"/>
<dbReference type="OrthoDB" id="378764at2157"/>
<dbReference type="RefSeq" id="WP_015019459.1">
    <property type="nucleotide sequence ID" value="NC_018719.1"/>
</dbReference>
<name>K0IIN2_NITGG</name>
<proteinExistence type="predicted"/>
<dbReference type="InParanoid" id="K0IIN2"/>
<organism evidence="2 3">
    <name type="scientific">Nitrososphaera gargensis (strain Ga9.2)</name>
    <dbReference type="NCBI Taxonomy" id="1237085"/>
    <lineage>
        <taxon>Archaea</taxon>
        <taxon>Nitrososphaerota</taxon>
        <taxon>Nitrososphaeria</taxon>
        <taxon>Nitrososphaerales</taxon>
        <taxon>Nitrososphaeraceae</taxon>
        <taxon>Nitrososphaera</taxon>
    </lineage>
</organism>
<protein>
    <recommendedName>
        <fullName evidence="4">Transmembrane protein</fullName>
    </recommendedName>
</protein>
<keyword evidence="3" id="KW-1185">Reference proteome</keyword>
<dbReference type="Proteomes" id="UP000008037">
    <property type="component" value="Chromosome"/>
</dbReference>
<feature type="transmembrane region" description="Helical" evidence="1">
    <location>
        <begin position="149"/>
        <end position="169"/>
    </location>
</feature>
<keyword evidence="1" id="KW-0472">Membrane</keyword>
<feature type="transmembrane region" description="Helical" evidence="1">
    <location>
        <begin position="119"/>
        <end position="137"/>
    </location>
</feature>
<evidence type="ECO:0008006" key="4">
    <source>
        <dbReference type="Google" id="ProtNLM"/>
    </source>
</evidence>
<sequence>MDPAQAILAFLMVVVTAASGIVVDSNSADSTSQSDSSPPVPIAPDPVSIMADAFGQMFGLTVKAFTDGLAGAFGWILDSVGGEQGVYYFLVKLPVADPSVNNGGVETAILEVYPLIQNVALFFFVFVLLMAGLSYAVENFGILKEGTASHILSSSLFTLVVLFLILPIYNTTATMFNVITDPSSGMILKNGEITGLLKAAISPEFVNVPQGIVQTILSVFVFILVLVELLAVAILGTLRIFFVGAILVMMPLILILRLIPLTKGVADSLIEMEVGLILASLIAAIFLKFGYEVATEWGGLLSVLAAFGTLVATALMPTVLAPKVGSVFSSTVSMVTTAGTGAAVIGAMAGGGALAAGTSVMQTAGGFGKVFGPSTKFAGGSTFADIGNRVVGFTDGLRIMAPAMTLGGTKGYGKGLLEATKGISIGPNALPDKIQVSRQSMQGLDSIRSSAPYKTALLHMQGTISDMAFKPIEGESAKHGWQYINDIMDLDDKQLSDILARSLGQPSLSTKPEETAEKFRNDLNLMKQNPILASRISLNLRKVEEKGQLPKHTISNLLGLRQEFPSKLRNSVETLRQEKRLKERKMNYSDTIVSLSSLFPDS</sequence>
<feature type="transmembrane region" description="Helical" evidence="1">
    <location>
        <begin position="299"/>
        <end position="320"/>
    </location>
</feature>
<feature type="transmembrane region" description="Helical" evidence="1">
    <location>
        <begin position="240"/>
        <end position="259"/>
    </location>
</feature>
<dbReference type="STRING" id="1237085.Ngar_c19910"/>
<reference evidence="2 3" key="1">
    <citation type="journal article" date="2012" name="Environ. Microbiol.">
        <title>The genome of the ammonia-oxidizing Candidatus Nitrososphaera gargensis: insights into metabolic versatility and environmental adaptations.</title>
        <authorList>
            <person name="Spang A."/>
            <person name="Poehlein A."/>
            <person name="Offre P."/>
            <person name="Zumbragel S."/>
            <person name="Haider S."/>
            <person name="Rychlik N."/>
            <person name="Nowka B."/>
            <person name="Schmeisser C."/>
            <person name="Lebedeva E.V."/>
            <person name="Rattei T."/>
            <person name="Bohm C."/>
            <person name="Schmid M."/>
            <person name="Galushko A."/>
            <person name="Hatzenpichler R."/>
            <person name="Weinmaier T."/>
            <person name="Daniel R."/>
            <person name="Schleper C."/>
            <person name="Spieck E."/>
            <person name="Streit W."/>
            <person name="Wagner M."/>
        </authorList>
    </citation>
    <scope>NUCLEOTIDE SEQUENCE [LARGE SCALE GENOMIC DNA]</scope>
    <source>
        <strain evidence="3">Ga9.2</strain>
    </source>
</reference>
<dbReference type="AlphaFoldDB" id="K0IIN2"/>
<feature type="transmembrane region" description="Helical" evidence="1">
    <location>
        <begin position="332"/>
        <end position="356"/>
    </location>
</feature>
<evidence type="ECO:0000313" key="3">
    <source>
        <dbReference type="Proteomes" id="UP000008037"/>
    </source>
</evidence>
<feature type="transmembrane region" description="Helical" evidence="1">
    <location>
        <begin position="265"/>
        <end position="287"/>
    </location>
</feature>
<evidence type="ECO:0000256" key="1">
    <source>
        <dbReference type="SAM" id="Phobius"/>
    </source>
</evidence>
<dbReference type="EMBL" id="CP002408">
    <property type="protein sequence ID" value="AFU58923.1"/>
    <property type="molecule type" value="Genomic_DNA"/>
</dbReference>